<dbReference type="STRING" id="1654360.EA58_14815"/>
<reference evidence="1 2" key="1">
    <citation type="submission" date="2014-04" db="EMBL/GenBank/DDBJ databases">
        <title>Draft genome sequence of Photobacterium halotolerans S2753: a solonamide, ngercheumicin and holomycin producer.</title>
        <authorList>
            <person name="Machado H.R."/>
            <person name="Gram L."/>
        </authorList>
    </citation>
    <scope>NUCLEOTIDE SEQUENCE [LARGE SCALE GENOMIC DNA]</scope>
    <source>
        <strain evidence="1 2">S2753</strain>
    </source>
</reference>
<protein>
    <submittedName>
        <fullName evidence="1">Uncharacterized protein</fullName>
    </submittedName>
</protein>
<name>A0A066RKZ7_9GAMM</name>
<evidence type="ECO:0000313" key="1">
    <source>
        <dbReference type="EMBL" id="KDM91019.1"/>
    </source>
</evidence>
<dbReference type="EMBL" id="JMIB01000027">
    <property type="protein sequence ID" value="KDM91019.1"/>
    <property type="molecule type" value="Genomic_DNA"/>
</dbReference>
<gene>
    <name evidence="1" type="ORF">EA58_14815</name>
</gene>
<organism evidence="1 2">
    <name type="scientific">Photobacterium galatheae</name>
    <dbReference type="NCBI Taxonomy" id="1654360"/>
    <lineage>
        <taxon>Bacteria</taxon>
        <taxon>Pseudomonadati</taxon>
        <taxon>Pseudomonadota</taxon>
        <taxon>Gammaproteobacteria</taxon>
        <taxon>Vibrionales</taxon>
        <taxon>Vibrionaceae</taxon>
        <taxon>Photobacterium</taxon>
    </lineage>
</organism>
<dbReference type="Proteomes" id="UP000027192">
    <property type="component" value="Unassembled WGS sequence"/>
</dbReference>
<dbReference type="AlphaFoldDB" id="A0A066RKZ7"/>
<comment type="caution">
    <text evidence="1">The sequence shown here is derived from an EMBL/GenBank/DDBJ whole genome shotgun (WGS) entry which is preliminary data.</text>
</comment>
<sequence>MAVRCVQFFLDVSETIPDQITISSNGKEETLKVDKFLTRHTRTKDLVAALSKAGLDVNRDTDERTLLKLARYKGLDNHKINTNEVFVVKHMTPKKY</sequence>
<evidence type="ECO:0000313" key="2">
    <source>
        <dbReference type="Proteomes" id="UP000027192"/>
    </source>
</evidence>
<keyword evidence="2" id="KW-1185">Reference proteome</keyword>
<proteinExistence type="predicted"/>
<accession>A0A066RKZ7</accession>